<dbReference type="RefSeq" id="WP_284825988.1">
    <property type="nucleotide sequence ID" value="NZ_CP126969.1"/>
</dbReference>
<dbReference type="SFLD" id="SFLDS00003">
    <property type="entry name" value="Haloacid_Dehalogenase"/>
    <property type="match status" value="1"/>
</dbReference>
<dbReference type="InterPro" id="IPR036412">
    <property type="entry name" value="HAD-like_sf"/>
</dbReference>
<keyword evidence="1" id="KW-0378">Hydrolase</keyword>
<dbReference type="EMBL" id="CP126969">
    <property type="protein sequence ID" value="WIM68452.1"/>
    <property type="molecule type" value="Genomic_DNA"/>
</dbReference>
<sequence>MVSASPSLVALDMDGTLIDGTGQIPDDFWDLLGRAQFAGMTIAPASGRQLATLRDMFSVTNTRPDTFIAENGSVVWHRGKIVSTSPMRRDIVLRILEALDKAPSGMHVVLCKPDYSCTAETMPPEVTAEVDKYYHANRHVASLIDEVDTQVVKIALFVESDAEKDGVPLVSGVAPDYTVAVSSKHWLDVMAPGVNKGVALMELAKVLGIKQEDTAAIGDYLNDFEMLQQAGLAVAMENAHPDLKAIADEVAESNIEHGALKKIREWLN</sequence>
<dbReference type="NCBIfam" id="TIGR00099">
    <property type="entry name" value="Cof-subfamily"/>
    <property type="match status" value="1"/>
</dbReference>
<dbReference type="SFLD" id="SFLDG01140">
    <property type="entry name" value="C2.B:_Phosphomannomutase_and_P"/>
    <property type="match status" value="1"/>
</dbReference>
<dbReference type="InterPro" id="IPR006379">
    <property type="entry name" value="HAD-SF_hydro_IIB"/>
</dbReference>
<dbReference type="GO" id="GO:0016787">
    <property type="term" value="F:hydrolase activity"/>
    <property type="evidence" value="ECO:0007669"/>
    <property type="project" value="UniProtKB-KW"/>
</dbReference>
<dbReference type="NCBIfam" id="TIGR01484">
    <property type="entry name" value="HAD-SF-IIB"/>
    <property type="match status" value="1"/>
</dbReference>
<reference evidence="1 2" key="1">
    <citation type="submission" date="2023-05" db="EMBL/GenBank/DDBJ databases">
        <title>Corynebacterium suedekumii sp. nov. and Corynebacterium breve sp. nov. isolated from raw cow's milk.</title>
        <authorList>
            <person name="Baer M.K."/>
            <person name="Mehl L."/>
            <person name="Hellmuth R."/>
            <person name="Marke G."/>
            <person name="Lipski A."/>
        </authorList>
    </citation>
    <scope>NUCLEOTIDE SEQUENCE [LARGE SCALE GENOMIC DNA]</scope>
    <source>
        <strain evidence="1 2">R4</strain>
    </source>
</reference>
<dbReference type="InterPro" id="IPR000150">
    <property type="entry name" value="Cof"/>
</dbReference>
<gene>
    <name evidence="1" type="ORF">QP027_03385</name>
</gene>
<proteinExistence type="predicted"/>
<dbReference type="PANTHER" id="PTHR10000">
    <property type="entry name" value="PHOSPHOSERINE PHOSPHATASE"/>
    <property type="match status" value="1"/>
</dbReference>
<dbReference type="Proteomes" id="UP001225598">
    <property type="component" value="Chromosome"/>
</dbReference>
<dbReference type="Gene3D" id="3.40.50.1000">
    <property type="entry name" value="HAD superfamily/HAD-like"/>
    <property type="match status" value="1"/>
</dbReference>
<dbReference type="EC" id="3.1.3.-" evidence="1"/>
<accession>A0ABY8VHA2</accession>
<evidence type="ECO:0000313" key="1">
    <source>
        <dbReference type="EMBL" id="WIM68452.1"/>
    </source>
</evidence>
<dbReference type="PANTHER" id="PTHR10000:SF53">
    <property type="entry name" value="5-AMINO-6-(5-PHOSPHO-D-RIBITYLAMINO)URACIL PHOSPHATASE YBJI-RELATED"/>
    <property type="match status" value="1"/>
</dbReference>
<name>A0ABY8VHA2_9CORY</name>
<dbReference type="SUPFAM" id="SSF56784">
    <property type="entry name" value="HAD-like"/>
    <property type="match status" value="1"/>
</dbReference>
<keyword evidence="2" id="KW-1185">Reference proteome</keyword>
<dbReference type="Gene3D" id="3.30.1240.10">
    <property type="match status" value="1"/>
</dbReference>
<dbReference type="InterPro" id="IPR023214">
    <property type="entry name" value="HAD_sf"/>
</dbReference>
<dbReference type="Pfam" id="PF08282">
    <property type="entry name" value="Hydrolase_3"/>
    <property type="match status" value="1"/>
</dbReference>
<organism evidence="1 2">
    <name type="scientific">Corynebacterium breve</name>
    <dbReference type="NCBI Taxonomy" id="3049799"/>
    <lineage>
        <taxon>Bacteria</taxon>
        <taxon>Bacillati</taxon>
        <taxon>Actinomycetota</taxon>
        <taxon>Actinomycetes</taxon>
        <taxon>Mycobacteriales</taxon>
        <taxon>Corynebacteriaceae</taxon>
        <taxon>Corynebacterium</taxon>
    </lineage>
</organism>
<protein>
    <submittedName>
        <fullName evidence="1">HAD family hydrolase</fullName>
        <ecNumber evidence="1">3.1.3.-</ecNumber>
    </submittedName>
</protein>
<evidence type="ECO:0000313" key="2">
    <source>
        <dbReference type="Proteomes" id="UP001225598"/>
    </source>
</evidence>